<dbReference type="InterPro" id="IPR011990">
    <property type="entry name" value="TPR-like_helical_dom_sf"/>
</dbReference>
<dbReference type="PANTHER" id="PTHR47934:SF6">
    <property type="entry name" value="MITOCHONDRIAL GROUP I INTRON SPLICING FACTOR CCM1-RELATED"/>
    <property type="match status" value="1"/>
</dbReference>
<name>A0A8H7VM01_9FUNG</name>
<dbReference type="GO" id="GO:0006396">
    <property type="term" value="P:RNA processing"/>
    <property type="evidence" value="ECO:0007669"/>
    <property type="project" value="TreeGrafter"/>
</dbReference>
<dbReference type="Gene3D" id="1.25.40.10">
    <property type="entry name" value="Tetratricopeptide repeat domain"/>
    <property type="match status" value="2"/>
</dbReference>
<evidence type="ECO:0000313" key="3">
    <source>
        <dbReference type="Proteomes" id="UP000646827"/>
    </source>
</evidence>
<dbReference type="Proteomes" id="UP000646827">
    <property type="component" value="Unassembled WGS sequence"/>
</dbReference>
<evidence type="ECO:0008006" key="4">
    <source>
        <dbReference type="Google" id="ProtNLM"/>
    </source>
</evidence>
<dbReference type="OrthoDB" id="185373at2759"/>
<dbReference type="PANTHER" id="PTHR47934">
    <property type="entry name" value="PENTATRICOPEPTIDE REPEAT-CONTAINING PROTEIN PET309, MITOCHONDRIAL"/>
    <property type="match status" value="1"/>
</dbReference>
<gene>
    <name evidence="2" type="ORF">INT45_002286</name>
</gene>
<dbReference type="GO" id="GO:0007005">
    <property type="term" value="P:mitochondrion organization"/>
    <property type="evidence" value="ECO:0007669"/>
    <property type="project" value="TreeGrafter"/>
</dbReference>
<evidence type="ECO:0000313" key="2">
    <source>
        <dbReference type="EMBL" id="KAG2227601.1"/>
    </source>
</evidence>
<protein>
    <recommendedName>
        <fullName evidence="4">Pentacotripeptide-repeat region of PRORP domain-containing protein</fullName>
    </recommendedName>
</protein>
<dbReference type="EMBL" id="JAEPRB010000006">
    <property type="protein sequence ID" value="KAG2227601.1"/>
    <property type="molecule type" value="Genomic_DNA"/>
</dbReference>
<comment type="caution">
    <text evidence="2">The sequence shown here is derived from an EMBL/GenBank/DDBJ whole genome shotgun (WGS) entry which is preliminary data.</text>
</comment>
<organism evidence="2 3">
    <name type="scientific">Circinella minor</name>
    <dbReference type="NCBI Taxonomy" id="1195481"/>
    <lineage>
        <taxon>Eukaryota</taxon>
        <taxon>Fungi</taxon>
        <taxon>Fungi incertae sedis</taxon>
        <taxon>Mucoromycota</taxon>
        <taxon>Mucoromycotina</taxon>
        <taxon>Mucoromycetes</taxon>
        <taxon>Mucorales</taxon>
        <taxon>Lichtheimiaceae</taxon>
        <taxon>Circinella</taxon>
    </lineage>
</organism>
<dbReference type="AlphaFoldDB" id="A0A8H7VM01"/>
<proteinExistence type="predicted"/>
<dbReference type="GO" id="GO:0005739">
    <property type="term" value="C:mitochondrion"/>
    <property type="evidence" value="ECO:0007669"/>
    <property type="project" value="TreeGrafter"/>
</dbReference>
<keyword evidence="3" id="KW-1185">Reference proteome</keyword>
<feature type="region of interest" description="Disordered" evidence="1">
    <location>
        <begin position="49"/>
        <end position="71"/>
    </location>
</feature>
<reference evidence="2 3" key="1">
    <citation type="submission" date="2020-12" db="EMBL/GenBank/DDBJ databases">
        <title>Metabolic potential, ecology and presence of endohyphal bacteria is reflected in genomic diversity of Mucoromycotina.</title>
        <authorList>
            <person name="Muszewska A."/>
            <person name="Okrasinska A."/>
            <person name="Steczkiewicz K."/>
            <person name="Drgas O."/>
            <person name="Orlowska M."/>
            <person name="Perlinska-Lenart U."/>
            <person name="Aleksandrzak-Piekarczyk T."/>
            <person name="Szatraj K."/>
            <person name="Zielenkiewicz U."/>
            <person name="Pilsyk S."/>
            <person name="Malc E."/>
            <person name="Mieczkowski P."/>
            <person name="Kruszewska J.S."/>
            <person name="Biernat P."/>
            <person name="Pawlowska J."/>
        </authorList>
    </citation>
    <scope>NUCLEOTIDE SEQUENCE [LARGE SCALE GENOMIC DNA]</scope>
    <source>
        <strain evidence="2 3">CBS 142.35</strain>
    </source>
</reference>
<dbReference type="GO" id="GO:0003729">
    <property type="term" value="F:mRNA binding"/>
    <property type="evidence" value="ECO:0007669"/>
    <property type="project" value="TreeGrafter"/>
</dbReference>
<sequence length="783" mass="90439">MLRSTASRVLFRSNRSHNYFTRFNAIRQQNELIQRTLLGATRSLYNTTSLRNETTTSTTSTTSSSSSIDPLIQQQQKNARETLTTLLSKNDARGAVRYLQTLYNNGLKSPLNAEEYISLLQLVRQSNDADLRSVVCRWFYIPRDKSPIHDNVIENVNVWNELLKLAFKQVKGNHTADLSMLVSKFTKTFKLQEIKNIDTLSILMRAYGILGRPDSIKSCFEIIQSLPHNNEAIESAIIAYAQCGEKSNVEQLLKTIDQPSETLYSRIARFFAFRGDTVETHKYVQRCSKEQADPGLVFLAFKIAIDHEYMNQIHNGYSTGTTVKFLWNKKLQELDAAWHSEITATEKFDVVQLNHMLEYLSKAHIINPKLYPMEKLESFFREKMTSLGVEPNAFTYKTLLRTYSRSQQYADDATSNTRLDKALDLFQEIQQKQINLDIRTAFHALYAACIPHEGNAYPFDNFLDVQTNKQKKRLHLDKRFFEIEKIMLDSRIRYDQQSLLLALTCLGTSRQYRAMWNRWNLIKQSGLKRDNTLYRHIFALASMDKKQSQYALSVVKEELIRELPAKNVGWGTYVAMLNCCITAQDPVVAKQILNTMPKAYGNEKNKDTLQKLNNYNKPNAQGYYQPMLLASTMIKGLESEADALFNQVQLPYDQTLWRAAMYRAVQQGGEDRSQKLQQLFTQYTMQRFEQFGKIPIPVRENAPVVPFPSGPYSKFDMHMINLYLASLVDSQEVSLALDVFKTLKEQQPNKKLQLSNKTVKAFIQLAKREKSDEDFKWLLDKSK</sequence>
<feature type="compositionally biased region" description="Low complexity" evidence="1">
    <location>
        <begin position="54"/>
        <end position="67"/>
    </location>
</feature>
<accession>A0A8H7VM01</accession>
<evidence type="ECO:0000256" key="1">
    <source>
        <dbReference type="SAM" id="MobiDB-lite"/>
    </source>
</evidence>
<dbReference type="InterPro" id="IPR051114">
    <property type="entry name" value="Mito_RNA_Proc_CCM1"/>
</dbReference>